<proteinExistence type="predicted"/>
<evidence type="ECO:0000256" key="1">
    <source>
        <dbReference type="SAM" id="MobiDB-lite"/>
    </source>
</evidence>
<accession>A0A8H6ZJ73</accession>
<organism evidence="2 3">
    <name type="scientific">Mycena sanguinolenta</name>
    <dbReference type="NCBI Taxonomy" id="230812"/>
    <lineage>
        <taxon>Eukaryota</taxon>
        <taxon>Fungi</taxon>
        <taxon>Dikarya</taxon>
        <taxon>Basidiomycota</taxon>
        <taxon>Agaricomycotina</taxon>
        <taxon>Agaricomycetes</taxon>
        <taxon>Agaricomycetidae</taxon>
        <taxon>Agaricales</taxon>
        <taxon>Marasmiineae</taxon>
        <taxon>Mycenaceae</taxon>
        <taxon>Mycena</taxon>
    </lineage>
</organism>
<feature type="region of interest" description="Disordered" evidence="1">
    <location>
        <begin position="61"/>
        <end position="106"/>
    </location>
</feature>
<evidence type="ECO:0000313" key="3">
    <source>
        <dbReference type="Proteomes" id="UP000623467"/>
    </source>
</evidence>
<gene>
    <name evidence="2" type="ORF">MSAN_00261200</name>
</gene>
<comment type="caution">
    <text evidence="2">The sequence shown here is derived from an EMBL/GenBank/DDBJ whole genome shotgun (WGS) entry which is preliminary data.</text>
</comment>
<dbReference type="Proteomes" id="UP000623467">
    <property type="component" value="Unassembled WGS sequence"/>
</dbReference>
<dbReference type="AlphaFoldDB" id="A0A8H6ZJ73"/>
<dbReference type="EMBL" id="JACAZH010000001">
    <property type="protein sequence ID" value="KAF7378352.1"/>
    <property type="molecule type" value="Genomic_DNA"/>
</dbReference>
<sequence>MFRTNSEAQHEILFLPQPWDIDVAEKMYAPSTCALSVEYRGCSSEMIGHYLNLPRNRAAHDAHLHPQNGGLDSSDEWTEFSAAGSPDYFENDMQRSQSEQEPVRSA</sequence>
<evidence type="ECO:0000313" key="2">
    <source>
        <dbReference type="EMBL" id="KAF7378352.1"/>
    </source>
</evidence>
<name>A0A8H6ZJ73_9AGAR</name>
<keyword evidence="3" id="KW-1185">Reference proteome</keyword>
<protein>
    <submittedName>
        <fullName evidence="2">Uncharacterized protein</fullName>
    </submittedName>
</protein>
<reference evidence="2" key="1">
    <citation type="submission" date="2020-05" db="EMBL/GenBank/DDBJ databases">
        <title>Mycena genomes resolve the evolution of fungal bioluminescence.</title>
        <authorList>
            <person name="Tsai I.J."/>
        </authorList>
    </citation>
    <scope>NUCLEOTIDE SEQUENCE</scope>
    <source>
        <strain evidence="2">160909Yilan</strain>
    </source>
</reference>